<protein>
    <recommendedName>
        <fullName evidence="3">HAT C-terminal dimerisation domain-containing protein</fullName>
    </recommendedName>
</protein>
<evidence type="ECO:0000313" key="1">
    <source>
        <dbReference type="EMBL" id="BES88609.1"/>
    </source>
</evidence>
<proteinExistence type="predicted"/>
<name>A0ABN7ABD6_9HEMI</name>
<dbReference type="SUPFAM" id="SSF53098">
    <property type="entry name" value="Ribonuclease H-like"/>
    <property type="match status" value="1"/>
</dbReference>
<accession>A0ABN7ABD6</accession>
<dbReference type="PANTHER" id="PTHR47501">
    <property type="entry name" value="TRANSPOSASE-RELATED"/>
    <property type="match status" value="1"/>
</dbReference>
<dbReference type="EMBL" id="AP028909">
    <property type="protein sequence ID" value="BES88609.1"/>
    <property type="molecule type" value="Genomic_DNA"/>
</dbReference>
<gene>
    <name evidence="1" type="ORF">NTJ_01415</name>
</gene>
<dbReference type="InterPro" id="IPR012337">
    <property type="entry name" value="RNaseH-like_sf"/>
</dbReference>
<keyword evidence="2" id="KW-1185">Reference proteome</keyword>
<reference evidence="1 2" key="1">
    <citation type="submission" date="2023-09" db="EMBL/GenBank/DDBJ databases">
        <title>Nesidiocoris tenuis whole genome shotgun sequence.</title>
        <authorList>
            <person name="Shibata T."/>
            <person name="Shimoda M."/>
            <person name="Kobayashi T."/>
            <person name="Uehara T."/>
        </authorList>
    </citation>
    <scope>NUCLEOTIDE SEQUENCE [LARGE SCALE GENOMIC DNA]</scope>
    <source>
        <strain evidence="1 2">Japan</strain>
    </source>
</reference>
<evidence type="ECO:0008006" key="3">
    <source>
        <dbReference type="Google" id="ProtNLM"/>
    </source>
</evidence>
<dbReference type="Proteomes" id="UP001307889">
    <property type="component" value="Chromosome 1"/>
</dbReference>
<sequence>MSVNGDLSDLEEMPEEVEVEVQAIDRGEQLRETGDTGGSVRKQMTIVDGKFFTYIAELSNNKKTVATCKKCEPRAVYISGAPLVSSNFIKHLKIKHGNEAVAEYTAYLKARKENVKGDSRKHRPKVNLNQADMGALISKFVVSAQIPFRAVEDPNFIKIFKELHIESYGLKVPSRFMVVKTIDKMFQKNNETLTNILRETDYVCATADIWSGKKRSFLGVTVHWFENNYERKSAAIACRRFKNAHTYIKIADLLSVIFAEFGLNTKKVVAVVTDNGSNFVAAFKKFGIKRIALQFEDPYVLPNDSVRDETVDTFSSGSESDDEVEQALRNDMCEEGVPHGMNDLACLPNHIRCCSHTLNLCAAADVKKLLSSNPAFGSQHRLIMSKCSELWHCASRPKSAEVIHEVLGHTLSGPGVTRWNSLFDSLNQVSGIRNKCSHLCRALKIKTQQCLSDGDFDYIDEYIECSKPLAMLLDLLQGEQHVYFGDVIPSLFSLRRKLRTLVEKDQQYCGPLAQNYLNSVETRFKEFFEFSTPIAQTGAVAAFAHPSIKKRWLKHVTNGYHDGLLRMFTAAVVEEMTVPSSETSASTVDESPRASILKFCDLDDNGPVSSGPDLKTSAQQQILNYFMDNSKDLTLLDKFATIKTVFLKTNVILPSSAPVERLFSFATMTNAPKSNRLSDKNFESRVILKANGFKF</sequence>
<organism evidence="1 2">
    <name type="scientific">Nesidiocoris tenuis</name>
    <dbReference type="NCBI Taxonomy" id="355587"/>
    <lineage>
        <taxon>Eukaryota</taxon>
        <taxon>Metazoa</taxon>
        <taxon>Ecdysozoa</taxon>
        <taxon>Arthropoda</taxon>
        <taxon>Hexapoda</taxon>
        <taxon>Insecta</taxon>
        <taxon>Pterygota</taxon>
        <taxon>Neoptera</taxon>
        <taxon>Paraneoptera</taxon>
        <taxon>Hemiptera</taxon>
        <taxon>Heteroptera</taxon>
        <taxon>Panheteroptera</taxon>
        <taxon>Cimicomorpha</taxon>
        <taxon>Miridae</taxon>
        <taxon>Dicyphina</taxon>
        <taxon>Nesidiocoris</taxon>
    </lineage>
</organism>
<dbReference type="PANTHER" id="PTHR47501:SF5">
    <property type="entry name" value="HAT C-TERMINAL DIMERISATION DOMAIN-CONTAINING PROTEIN"/>
    <property type="match status" value="1"/>
</dbReference>
<evidence type="ECO:0000313" key="2">
    <source>
        <dbReference type="Proteomes" id="UP001307889"/>
    </source>
</evidence>